<dbReference type="PANTHER" id="PTHR35603:SF2">
    <property type="entry name" value="OUTER MEMBRANE LIPOPROTEIN"/>
    <property type="match status" value="1"/>
</dbReference>
<dbReference type="RefSeq" id="WP_204681949.1">
    <property type="nucleotide sequence ID" value="NZ_BSNR01000001.1"/>
</dbReference>
<organism evidence="6 7">
    <name type="scientific">Dyella flava</name>
    <dbReference type="NCBI Taxonomy" id="1920170"/>
    <lineage>
        <taxon>Bacteria</taxon>
        <taxon>Pseudomonadati</taxon>
        <taxon>Pseudomonadota</taxon>
        <taxon>Gammaproteobacteria</taxon>
        <taxon>Lysobacterales</taxon>
        <taxon>Rhodanobacteraceae</taxon>
        <taxon>Dyella</taxon>
    </lineage>
</organism>
<evidence type="ECO:0000256" key="4">
    <source>
        <dbReference type="SAM" id="SignalP"/>
    </source>
</evidence>
<evidence type="ECO:0000256" key="2">
    <source>
        <dbReference type="ARBA" id="ARBA00023136"/>
    </source>
</evidence>
<feature type="domain" description="Glycine zipper 2TM" evidence="5">
    <location>
        <begin position="107"/>
        <end position="148"/>
    </location>
</feature>
<dbReference type="Proteomes" id="UP001430149">
    <property type="component" value="Unassembled WGS sequence"/>
</dbReference>
<accession>A0ABS2K3T4</accession>
<dbReference type="PANTHER" id="PTHR35603">
    <property type="match status" value="1"/>
</dbReference>
<dbReference type="InterPro" id="IPR051407">
    <property type="entry name" value="Bact_OM_lipoprot/Surf_antigen"/>
</dbReference>
<proteinExistence type="predicted"/>
<feature type="signal peptide" evidence="4">
    <location>
        <begin position="1"/>
        <end position="30"/>
    </location>
</feature>
<dbReference type="Pfam" id="PF05433">
    <property type="entry name" value="Rick_17kDa_Anti"/>
    <property type="match status" value="1"/>
</dbReference>
<keyword evidence="2" id="KW-0472">Membrane</keyword>
<feature type="chain" id="PRO_5046975635" evidence="4">
    <location>
        <begin position="31"/>
        <end position="213"/>
    </location>
</feature>
<sequence>MSKLVVNALCMGLTASFALGLAACNRQASADANSVAGVAASASAAGTAQATSVGQPVQAPPQGGDDGDYAQVVSVVPVTQDVSTPQQVCHDVVVNHTVPPKDQHQIAGTVIGAVTGGLLGHLIGGGKGNALATAAGAVGGGYAGKKIEESHQQSNVRSEVVHRCSTVANTSSNIVGYDVTYVYNGVTRTTRMDHDPGNRVKVEQSVSVVSDAQ</sequence>
<dbReference type="PROSITE" id="PS51257">
    <property type="entry name" value="PROKAR_LIPOPROTEIN"/>
    <property type="match status" value="1"/>
</dbReference>
<comment type="subcellular location">
    <subcellularLocation>
        <location evidence="1">Membrane</location>
    </subcellularLocation>
</comment>
<reference evidence="6" key="1">
    <citation type="submission" date="2020-10" db="EMBL/GenBank/DDBJ databases">
        <title>Phylogeny of dyella-like bacteria.</title>
        <authorList>
            <person name="Fu J."/>
        </authorList>
    </citation>
    <scope>NUCLEOTIDE SEQUENCE</scope>
    <source>
        <strain evidence="6">DHOC52</strain>
    </source>
</reference>
<comment type="caution">
    <text evidence="6">The sequence shown here is derived from an EMBL/GenBank/DDBJ whole genome shotgun (WGS) entry which is preliminary data.</text>
</comment>
<feature type="compositionally biased region" description="Polar residues" evidence="3">
    <location>
        <begin position="204"/>
        <end position="213"/>
    </location>
</feature>
<dbReference type="EMBL" id="JADIKE010000035">
    <property type="protein sequence ID" value="MBM7125895.1"/>
    <property type="molecule type" value="Genomic_DNA"/>
</dbReference>
<evidence type="ECO:0000256" key="3">
    <source>
        <dbReference type="SAM" id="MobiDB-lite"/>
    </source>
</evidence>
<protein>
    <submittedName>
        <fullName evidence="6">Glycine zipper 2TM domain-containing protein</fullName>
    </submittedName>
</protein>
<evidence type="ECO:0000256" key="1">
    <source>
        <dbReference type="ARBA" id="ARBA00004370"/>
    </source>
</evidence>
<feature type="region of interest" description="Disordered" evidence="3">
    <location>
        <begin position="192"/>
        <end position="213"/>
    </location>
</feature>
<gene>
    <name evidence="6" type="ORF">ISP19_11000</name>
</gene>
<feature type="compositionally biased region" description="Basic and acidic residues" evidence="3">
    <location>
        <begin position="192"/>
        <end position="202"/>
    </location>
</feature>
<evidence type="ECO:0000313" key="6">
    <source>
        <dbReference type="EMBL" id="MBM7125895.1"/>
    </source>
</evidence>
<keyword evidence="4" id="KW-0732">Signal</keyword>
<name>A0ABS2K3T4_9GAMM</name>
<dbReference type="InterPro" id="IPR008816">
    <property type="entry name" value="Gly_zipper_2TM_dom"/>
</dbReference>
<evidence type="ECO:0000313" key="7">
    <source>
        <dbReference type="Proteomes" id="UP001430149"/>
    </source>
</evidence>
<keyword evidence="7" id="KW-1185">Reference proteome</keyword>
<dbReference type="NCBIfam" id="NF008437">
    <property type="entry name" value="PRK11280.1"/>
    <property type="match status" value="1"/>
</dbReference>
<evidence type="ECO:0000259" key="5">
    <source>
        <dbReference type="Pfam" id="PF05433"/>
    </source>
</evidence>